<keyword evidence="8 9" id="KW-0143">Chaperone</keyword>
<dbReference type="PROSITE" id="PS51188">
    <property type="entry name" value="ZF_CR"/>
    <property type="match status" value="1"/>
</dbReference>
<dbReference type="Gene3D" id="2.10.230.10">
    <property type="entry name" value="Heat shock protein DnaJ, cysteine-rich domain"/>
    <property type="match status" value="1"/>
</dbReference>
<organism evidence="13 14">
    <name type="scientific">Peptostreptococcus equinus</name>
    <dbReference type="NCBI Taxonomy" id="3003601"/>
    <lineage>
        <taxon>Bacteria</taxon>
        <taxon>Bacillati</taxon>
        <taxon>Bacillota</taxon>
        <taxon>Clostridia</taxon>
        <taxon>Peptostreptococcales</taxon>
        <taxon>Peptostreptococcaceae</taxon>
        <taxon>Peptostreptococcus</taxon>
    </lineage>
</organism>
<dbReference type="SUPFAM" id="SSF46565">
    <property type="entry name" value="Chaperone J-domain"/>
    <property type="match status" value="1"/>
</dbReference>
<comment type="subcellular location">
    <subcellularLocation>
        <location evidence="9">Cytoplasm</location>
    </subcellularLocation>
</comment>
<dbReference type="PANTHER" id="PTHR43096:SF48">
    <property type="entry name" value="CHAPERONE PROTEIN DNAJ"/>
    <property type="match status" value="1"/>
</dbReference>
<feature type="zinc finger region" description="CR-type" evidence="10">
    <location>
        <begin position="139"/>
        <end position="221"/>
    </location>
</feature>
<feature type="binding site" evidence="9">
    <location>
        <position position="155"/>
    </location>
    <ligand>
        <name>Zn(2+)</name>
        <dbReference type="ChEBI" id="CHEBI:29105"/>
        <label>1</label>
    </ligand>
</feature>
<dbReference type="Proteomes" id="UP001164187">
    <property type="component" value="Chromosome"/>
</dbReference>
<dbReference type="InterPro" id="IPR018253">
    <property type="entry name" value="DnaJ_domain_CS"/>
</dbReference>
<keyword evidence="3 9" id="KW-0479">Metal-binding</keyword>
<feature type="repeat" description="CXXCXGXG motif" evidence="9">
    <location>
        <begin position="152"/>
        <end position="159"/>
    </location>
</feature>
<evidence type="ECO:0000256" key="1">
    <source>
        <dbReference type="ARBA" id="ARBA00022490"/>
    </source>
</evidence>
<feature type="binding site" evidence="9">
    <location>
        <position position="209"/>
    </location>
    <ligand>
        <name>Zn(2+)</name>
        <dbReference type="ChEBI" id="CHEBI:29105"/>
        <label>1</label>
    </ligand>
</feature>
<proteinExistence type="inferred from homology"/>
<feature type="repeat" description="CXXCXGXG motif" evidence="9">
    <location>
        <begin position="209"/>
        <end position="216"/>
    </location>
</feature>
<dbReference type="InterPro" id="IPR036410">
    <property type="entry name" value="HSP_DnaJ_Cys-rich_dom_sf"/>
</dbReference>
<comment type="domain">
    <text evidence="9">The J domain is necessary and sufficient to stimulate DnaK ATPase activity. Zinc center 1 plays an important role in the autonomous, DnaK-independent chaperone activity of DnaJ. Zinc center 2 is essential for interaction with DnaK and for DnaJ activity.</text>
</comment>
<keyword evidence="14" id="KW-1185">Reference proteome</keyword>
<dbReference type="NCBIfam" id="NF008035">
    <property type="entry name" value="PRK10767.1"/>
    <property type="match status" value="1"/>
</dbReference>
<evidence type="ECO:0000313" key="13">
    <source>
        <dbReference type="EMBL" id="WAW14190.1"/>
    </source>
</evidence>
<name>A0ABY7JQD7_9FIRM</name>
<feature type="domain" description="J" evidence="11">
    <location>
        <begin position="5"/>
        <end position="70"/>
    </location>
</feature>
<accession>A0ABY7JQD7</accession>
<dbReference type="NCBIfam" id="TIGR02349">
    <property type="entry name" value="DnaJ_bact"/>
    <property type="match status" value="1"/>
</dbReference>
<reference evidence="13" key="1">
    <citation type="submission" date="2022-12" db="EMBL/GenBank/DDBJ databases">
        <title>Peptostreptococcus.</title>
        <authorList>
            <person name="Lee S.H."/>
        </authorList>
    </citation>
    <scope>NUCLEOTIDE SEQUENCE</scope>
    <source>
        <strain evidence="13">CBA3647</strain>
    </source>
</reference>
<dbReference type="HAMAP" id="MF_01152">
    <property type="entry name" value="DnaJ"/>
    <property type="match status" value="1"/>
</dbReference>
<keyword evidence="13" id="KW-0560">Oxidoreductase</keyword>
<evidence type="ECO:0000259" key="12">
    <source>
        <dbReference type="PROSITE" id="PS51188"/>
    </source>
</evidence>
<dbReference type="InterPro" id="IPR036869">
    <property type="entry name" value="J_dom_sf"/>
</dbReference>
<dbReference type="InterPro" id="IPR012724">
    <property type="entry name" value="DnaJ"/>
</dbReference>
<comment type="similarity">
    <text evidence="9">Belongs to the DnaJ family.</text>
</comment>
<evidence type="ECO:0000256" key="2">
    <source>
        <dbReference type="ARBA" id="ARBA00022705"/>
    </source>
</evidence>
<dbReference type="InterPro" id="IPR002939">
    <property type="entry name" value="DnaJ_C"/>
</dbReference>
<evidence type="ECO:0000256" key="5">
    <source>
        <dbReference type="ARBA" id="ARBA00022771"/>
    </source>
</evidence>
<evidence type="ECO:0000256" key="4">
    <source>
        <dbReference type="ARBA" id="ARBA00022737"/>
    </source>
</evidence>
<feature type="binding site" evidence="9">
    <location>
        <position position="169"/>
    </location>
    <ligand>
        <name>Zn(2+)</name>
        <dbReference type="ChEBI" id="CHEBI:29105"/>
        <label>2</label>
    </ligand>
</feature>
<evidence type="ECO:0000256" key="9">
    <source>
        <dbReference type="HAMAP-Rule" id="MF_01152"/>
    </source>
</evidence>
<feature type="binding site" evidence="9">
    <location>
        <position position="212"/>
    </location>
    <ligand>
        <name>Zn(2+)</name>
        <dbReference type="ChEBI" id="CHEBI:29105"/>
        <label>1</label>
    </ligand>
</feature>
<evidence type="ECO:0000256" key="6">
    <source>
        <dbReference type="ARBA" id="ARBA00022833"/>
    </source>
</evidence>
<keyword evidence="2 9" id="KW-0235">DNA replication</keyword>
<protein>
    <recommendedName>
        <fullName evidence="9">Chaperone protein DnaJ</fullName>
    </recommendedName>
</protein>
<comment type="function">
    <text evidence="9">Participates actively in the response to hyperosmotic and heat shock by preventing the aggregation of stress-denatured proteins and by disaggregating proteins, also in an autonomous, DnaK-independent fashion. Unfolded proteins bind initially to DnaJ; upon interaction with the DnaJ-bound protein, DnaK hydrolyzes its bound ATP, resulting in the formation of a stable complex. GrpE releases ADP from DnaK; ATP binding to DnaK triggers the release of the substrate protein, thus completing the reaction cycle. Several rounds of ATP-dependent interactions between DnaJ, DnaK and GrpE are required for fully efficient folding. Also involved, together with DnaK and GrpE, in the DNA replication of plasmids through activation of initiation proteins.</text>
</comment>
<dbReference type="InterPro" id="IPR001305">
    <property type="entry name" value="HSP_DnaJ_Cys-rich_dom"/>
</dbReference>
<feature type="binding site" evidence="9">
    <location>
        <position position="172"/>
    </location>
    <ligand>
        <name>Zn(2+)</name>
        <dbReference type="ChEBI" id="CHEBI:29105"/>
        <label>2</label>
    </ligand>
</feature>
<feature type="binding site" evidence="9">
    <location>
        <position position="195"/>
    </location>
    <ligand>
        <name>Zn(2+)</name>
        <dbReference type="ChEBI" id="CHEBI:29105"/>
        <label>2</label>
    </ligand>
</feature>
<dbReference type="CDD" id="cd10747">
    <property type="entry name" value="DnaJ_C"/>
    <property type="match status" value="1"/>
</dbReference>
<feature type="domain" description="CR-type" evidence="12">
    <location>
        <begin position="139"/>
        <end position="221"/>
    </location>
</feature>
<feature type="binding site" evidence="9">
    <location>
        <position position="198"/>
    </location>
    <ligand>
        <name>Zn(2+)</name>
        <dbReference type="ChEBI" id="CHEBI:29105"/>
        <label>2</label>
    </ligand>
</feature>
<sequence length="381" mass="41249">MANKDYYATLGISRDADDKEIKKAYRKMAMKYHPDKNPDDKEAEEKFKEVNEAYEILSDAEKKNIYDQYGSDAVNGQGGFGGAGGFGAGGFEDIFDIFGSAFGGGFGGFGGGSARRRGPMRGDDIRQSITIDFKDAAFGKKLSIKINRNEECSKCHGSGAKPGTSKKTCSTCGGTGTVRDVKQTPFGNIASTRTCPTCGGTGEIIEEPCDKCHGKGYTRKTKTIDVDIPAGIDDGQIIRLAGQGEYGELGGPRGDLLIIVNVRNDDIFERQGFDVYVEMPISFVQAALGDDVLVPTIDGNVKYSIPEGTQTGTVFRLKGKGIQRLNSTSRGDQYVKVNVEVPTKLSDKQKDLLKEFAKESGGEVSGNKKKFSQKIEEFFTK</sequence>
<evidence type="ECO:0000313" key="14">
    <source>
        <dbReference type="Proteomes" id="UP001164187"/>
    </source>
</evidence>
<dbReference type="SUPFAM" id="SSF57938">
    <property type="entry name" value="DnaJ/Hsp40 cysteine-rich domain"/>
    <property type="match status" value="1"/>
</dbReference>
<comment type="cofactor">
    <cofactor evidence="9">
        <name>Zn(2+)</name>
        <dbReference type="ChEBI" id="CHEBI:29105"/>
    </cofactor>
    <text evidence="9">Binds 2 Zn(2+) ions per monomer.</text>
</comment>
<dbReference type="CDD" id="cd10719">
    <property type="entry name" value="DnaJ_zf"/>
    <property type="match status" value="1"/>
</dbReference>
<evidence type="ECO:0000259" key="11">
    <source>
        <dbReference type="PROSITE" id="PS50076"/>
    </source>
</evidence>
<keyword evidence="7 9" id="KW-0346">Stress response</keyword>
<evidence type="ECO:0000256" key="8">
    <source>
        <dbReference type="ARBA" id="ARBA00023186"/>
    </source>
</evidence>
<dbReference type="PRINTS" id="PR00625">
    <property type="entry name" value="JDOMAIN"/>
</dbReference>
<dbReference type="SUPFAM" id="SSF49493">
    <property type="entry name" value="HSP40/DnaJ peptide-binding domain"/>
    <property type="match status" value="2"/>
</dbReference>
<feature type="repeat" description="CXXCXGXG motif" evidence="9">
    <location>
        <begin position="169"/>
        <end position="176"/>
    </location>
</feature>
<dbReference type="Pfam" id="PF00684">
    <property type="entry name" value="DnaJ_CXXCXGXG"/>
    <property type="match status" value="1"/>
</dbReference>
<dbReference type="PROSITE" id="PS50076">
    <property type="entry name" value="DNAJ_2"/>
    <property type="match status" value="1"/>
</dbReference>
<feature type="binding site" evidence="9">
    <location>
        <position position="152"/>
    </location>
    <ligand>
        <name>Zn(2+)</name>
        <dbReference type="ChEBI" id="CHEBI:29105"/>
        <label>1</label>
    </ligand>
</feature>
<dbReference type="CDD" id="cd06257">
    <property type="entry name" value="DnaJ"/>
    <property type="match status" value="1"/>
</dbReference>
<keyword evidence="1 9" id="KW-0963">Cytoplasm</keyword>
<comment type="subunit">
    <text evidence="9">Homodimer.</text>
</comment>
<dbReference type="Gene3D" id="1.10.287.110">
    <property type="entry name" value="DnaJ domain"/>
    <property type="match status" value="1"/>
</dbReference>
<dbReference type="InterPro" id="IPR008971">
    <property type="entry name" value="HSP40/DnaJ_pept-bd"/>
</dbReference>
<keyword evidence="5 9" id="KW-0863">Zinc-finger</keyword>
<dbReference type="Gene3D" id="2.60.260.20">
    <property type="entry name" value="Urease metallochaperone UreE, N-terminal domain"/>
    <property type="match status" value="2"/>
</dbReference>
<evidence type="ECO:0000256" key="10">
    <source>
        <dbReference type="PROSITE-ProRule" id="PRU00546"/>
    </source>
</evidence>
<dbReference type="SMART" id="SM00271">
    <property type="entry name" value="DnaJ"/>
    <property type="match status" value="1"/>
</dbReference>
<keyword evidence="4 9" id="KW-0677">Repeat</keyword>
<dbReference type="GO" id="GO:0016491">
    <property type="term" value="F:oxidoreductase activity"/>
    <property type="evidence" value="ECO:0007669"/>
    <property type="project" value="UniProtKB-KW"/>
</dbReference>
<gene>
    <name evidence="9 13" type="primary">dnaJ</name>
    <name evidence="13" type="ORF">O0R46_06155</name>
</gene>
<dbReference type="PANTHER" id="PTHR43096">
    <property type="entry name" value="DNAJ HOMOLOG 1, MITOCHONDRIAL-RELATED"/>
    <property type="match status" value="1"/>
</dbReference>
<dbReference type="Pfam" id="PF01556">
    <property type="entry name" value="DnaJ_C"/>
    <property type="match status" value="1"/>
</dbReference>
<dbReference type="Pfam" id="PF00226">
    <property type="entry name" value="DnaJ"/>
    <property type="match status" value="1"/>
</dbReference>
<dbReference type="InterPro" id="IPR001623">
    <property type="entry name" value="DnaJ_domain"/>
</dbReference>
<evidence type="ECO:0000256" key="7">
    <source>
        <dbReference type="ARBA" id="ARBA00023016"/>
    </source>
</evidence>
<feature type="repeat" description="CXXCXGXG motif" evidence="9">
    <location>
        <begin position="195"/>
        <end position="202"/>
    </location>
</feature>
<keyword evidence="6 9" id="KW-0862">Zinc</keyword>
<dbReference type="EMBL" id="CP114052">
    <property type="protein sequence ID" value="WAW14190.1"/>
    <property type="molecule type" value="Genomic_DNA"/>
</dbReference>
<dbReference type="RefSeq" id="WP_269310851.1">
    <property type="nucleotide sequence ID" value="NZ_CP114052.1"/>
</dbReference>
<dbReference type="PROSITE" id="PS00636">
    <property type="entry name" value="DNAJ_1"/>
    <property type="match status" value="1"/>
</dbReference>
<evidence type="ECO:0000256" key="3">
    <source>
        <dbReference type="ARBA" id="ARBA00022723"/>
    </source>
</evidence>